<name>A0A172TFL9_9BACL</name>
<reference evidence="1 2" key="1">
    <citation type="submission" date="2015-01" db="EMBL/GenBank/DDBJ databases">
        <title>Paenibacillus swuensis/DY6/whole genome sequencing.</title>
        <authorList>
            <person name="Kim M.K."/>
            <person name="Srinivasan S."/>
            <person name="Lee J.-J."/>
        </authorList>
    </citation>
    <scope>NUCLEOTIDE SEQUENCE [LARGE SCALE GENOMIC DNA]</scope>
    <source>
        <strain evidence="1 2">DY6</strain>
    </source>
</reference>
<dbReference type="STRING" id="1178515.SY83_05500"/>
<dbReference type="AlphaFoldDB" id="A0A172TFL9"/>
<dbReference type="RefSeq" id="WP_068605009.1">
    <property type="nucleotide sequence ID" value="NZ_CP011388.1"/>
</dbReference>
<sequence>MAAMNETAFDEPQFVMLEAGLNFVSTAAVPNVEAFEQFDIAALVALFHDFIHTPLFSRFEEDAVKDAPASFFLNRYS</sequence>
<dbReference type="Proteomes" id="UP000076927">
    <property type="component" value="Chromosome"/>
</dbReference>
<organism evidence="1 2">
    <name type="scientific">Paenibacillus swuensis</name>
    <dbReference type="NCBI Taxonomy" id="1178515"/>
    <lineage>
        <taxon>Bacteria</taxon>
        <taxon>Bacillati</taxon>
        <taxon>Bacillota</taxon>
        <taxon>Bacilli</taxon>
        <taxon>Bacillales</taxon>
        <taxon>Paenibacillaceae</taxon>
        <taxon>Paenibacillus</taxon>
    </lineage>
</organism>
<gene>
    <name evidence="1" type="ORF">SY83_05500</name>
</gene>
<proteinExistence type="predicted"/>
<keyword evidence="2" id="KW-1185">Reference proteome</keyword>
<protein>
    <submittedName>
        <fullName evidence="1">Uncharacterized protein</fullName>
    </submittedName>
</protein>
<evidence type="ECO:0000313" key="1">
    <source>
        <dbReference type="EMBL" id="ANE45849.1"/>
    </source>
</evidence>
<dbReference type="KEGG" id="pswu:SY83_05500"/>
<dbReference type="EMBL" id="CP011388">
    <property type="protein sequence ID" value="ANE45849.1"/>
    <property type="molecule type" value="Genomic_DNA"/>
</dbReference>
<accession>A0A172TFL9</accession>
<evidence type="ECO:0000313" key="2">
    <source>
        <dbReference type="Proteomes" id="UP000076927"/>
    </source>
</evidence>
<dbReference type="PATRIC" id="fig|1178515.4.peg.1116"/>